<gene>
    <name evidence="2" type="ORF">Lac1_25670</name>
</gene>
<accession>A0ABM8IBR1</accession>
<keyword evidence="3" id="KW-1185">Reference proteome</keyword>
<dbReference type="Proteomes" id="UP001305815">
    <property type="component" value="Chromosome"/>
</dbReference>
<evidence type="ECO:0000313" key="2">
    <source>
        <dbReference type="EMBL" id="BDZ78384.1"/>
    </source>
</evidence>
<dbReference type="InterPro" id="IPR013830">
    <property type="entry name" value="SGNH_hydro"/>
</dbReference>
<proteinExistence type="predicted"/>
<name>A0ABM8IBR1_9FIRM</name>
<dbReference type="EMBL" id="AP027742">
    <property type="protein sequence ID" value="BDZ78384.1"/>
    <property type="molecule type" value="Genomic_DNA"/>
</dbReference>
<dbReference type="GO" id="GO:0016787">
    <property type="term" value="F:hydrolase activity"/>
    <property type="evidence" value="ECO:0007669"/>
    <property type="project" value="UniProtKB-KW"/>
</dbReference>
<dbReference type="Pfam" id="PF13472">
    <property type="entry name" value="Lipase_GDSL_2"/>
    <property type="match status" value="1"/>
</dbReference>
<evidence type="ECO:0000313" key="3">
    <source>
        <dbReference type="Proteomes" id="UP001305815"/>
    </source>
</evidence>
<evidence type="ECO:0000259" key="1">
    <source>
        <dbReference type="Pfam" id="PF13472"/>
    </source>
</evidence>
<keyword evidence="2" id="KW-0378">Hydrolase</keyword>
<dbReference type="SUPFAM" id="SSF52266">
    <property type="entry name" value="SGNH hydrolase"/>
    <property type="match status" value="1"/>
</dbReference>
<organism evidence="2 3">
    <name type="scientific">Claveliimonas bilis</name>
    <dbReference type="NCBI Taxonomy" id="3028070"/>
    <lineage>
        <taxon>Bacteria</taxon>
        <taxon>Bacillati</taxon>
        <taxon>Bacillota</taxon>
        <taxon>Clostridia</taxon>
        <taxon>Lachnospirales</taxon>
        <taxon>Lachnospiraceae</taxon>
        <taxon>Claveliimonas</taxon>
    </lineage>
</organism>
<dbReference type="InterPro" id="IPR036514">
    <property type="entry name" value="SGNH_hydro_sf"/>
</dbReference>
<reference evidence="3" key="1">
    <citation type="journal article" date="2023" name="Int. J. Syst. Evol. Microbiol.">
        <title>Claveliimonas bilis gen. nov., sp. nov., deoxycholic acid-producing bacteria isolated from human faeces, and reclassification of Sellimonas monacensis Zenner et al. 2021 as Claveliimonas monacensis comb. nov.</title>
        <authorList>
            <person name="Hisatomi A."/>
            <person name="Kastawa N.W.E.P.G."/>
            <person name="Song I."/>
            <person name="Ohkuma M."/>
            <person name="Fukiya S."/>
            <person name="Sakamoto M."/>
        </authorList>
    </citation>
    <scope>NUCLEOTIDE SEQUENCE [LARGE SCALE GENOMIC DNA]</scope>
    <source>
        <strain evidence="3">12BBH14</strain>
    </source>
</reference>
<protein>
    <submittedName>
        <fullName evidence="2">Hydrolase</fullName>
    </submittedName>
</protein>
<sequence length="209" mass="23723">MKKRILCYGDSNTWGYNGETATRFPEDIRWTGQLQTLLGEEWTIIEEGMCSRTTVFDDPIIEGTNGLKYLHPCLSSQSPIDYLIIMLGTNDCKQRFALTPKNIAEGLKLLVKKAMQPGFWRKEPRILLIAPAPICPECESSPTGRDTGICSERSQHLAYEYELVAQEFGCKFLDAAPYVTMNKTDYMHYDAESHGRLAKVLADFLKKEL</sequence>
<dbReference type="RefSeq" id="WP_316265442.1">
    <property type="nucleotide sequence ID" value="NZ_AP027742.1"/>
</dbReference>
<dbReference type="Gene3D" id="3.40.50.1110">
    <property type="entry name" value="SGNH hydrolase"/>
    <property type="match status" value="1"/>
</dbReference>
<feature type="domain" description="SGNH hydrolase-type esterase" evidence="1">
    <location>
        <begin position="7"/>
        <end position="190"/>
    </location>
</feature>
<dbReference type="CDD" id="cd01839">
    <property type="entry name" value="SGNH_arylesterase_like"/>
    <property type="match status" value="1"/>
</dbReference>